<protein>
    <submittedName>
        <fullName evidence="1">Uncharacterized protein</fullName>
    </submittedName>
</protein>
<feature type="non-terminal residue" evidence="1">
    <location>
        <position position="56"/>
    </location>
</feature>
<dbReference type="Proteomes" id="UP000790377">
    <property type="component" value="Unassembled WGS sequence"/>
</dbReference>
<proteinExistence type="predicted"/>
<accession>A0ACB7ZV92</accession>
<evidence type="ECO:0000313" key="1">
    <source>
        <dbReference type="EMBL" id="KAH7904609.1"/>
    </source>
</evidence>
<comment type="caution">
    <text evidence="1">The sequence shown here is derived from an EMBL/GenBank/DDBJ whole genome shotgun (WGS) entry which is preliminary data.</text>
</comment>
<sequence>ATVIPAMDGIDEVFTNHVIDNMTLNPAIQAAVSVGKKTLNCYYSLTDSSSVYHIAM</sequence>
<feature type="non-terminal residue" evidence="1">
    <location>
        <position position="1"/>
    </location>
</feature>
<dbReference type="EMBL" id="MU268417">
    <property type="protein sequence ID" value="KAH7904609.1"/>
    <property type="molecule type" value="Genomic_DNA"/>
</dbReference>
<reference evidence="1" key="1">
    <citation type="journal article" date="2021" name="New Phytol.">
        <title>Evolutionary innovations through gain and loss of genes in the ectomycorrhizal Boletales.</title>
        <authorList>
            <person name="Wu G."/>
            <person name="Miyauchi S."/>
            <person name="Morin E."/>
            <person name="Kuo A."/>
            <person name="Drula E."/>
            <person name="Varga T."/>
            <person name="Kohler A."/>
            <person name="Feng B."/>
            <person name="Cao Y."/>
            <person name="Lipzen A."/>
            <person name="Daum C."/>
            <person name="Hundley H."/>
            <person name="Pangilinan J."/>
            <person name="Johnson J."/>
            <person name="Barry K."/>
            <person name="LaButti K."/>
            <person name="Ng V."/>
            <person name="Ahrendt S."/>
            <person name="Min B."/>
            <person name="Choi I.G."/>
            <person name="Park H."/>
            <person name="Plett J.M."/>
            <person name="Magnuson J."/>
            <person name="Spatafora J.W."/>
            <person name="Nagy L.G."/>
            <person name="Henrissat B."/>
            <person name="Grigoriev I.V."/>
            <person name="Yang Z.L."/>
            <person name="Xu J."/>
            <person name="Martin F.M."/>
        </authorList>
    </citation>
    <scope>NUCLEOTIDE SEQUENCE</scope>
    <source>
        <strain evidence="1">ATCC 28755</strain>
    </source>
</reference>
<keyword evidence="2" id="KW-1185">Reference proteome</keyword>
<organism evidence="1 2">
    <name type="scientific">Hygrophoropsis aurantiaca</name>
    <dbReference type="NCBI Taxonomy" id="72124"/>
    <lineage>
        <taxon>Eukaryota</taxon>
        <taxon>Fungi</taxon>
        <taxon>Dikarya</taxon>
        <taxon>Basidiomycota</taxon>
        <taxon>Agaricomycotina</taxon>
        <taxon>Agaricomycetes</taxon>
        <taxon>Agaricomycetidae</taxon>
        <taxon>Boletales</taxon>
        <taxon>Coniophorineae</taxon>
        <taxon>Hygrophoropsidaceae</taxon>
        <taxon>Hygrophoropsis</taxon>
    </lineage>
</organism>
<name>A0ACB7ZV92_9AGAM</name>
<gene>
    <name evidence="1" type="ORF">BJ138DRAFT_977167</name>
</gene>
<evidence type="ECO:0000313" key="2">
    <source>
        <dbReference type="Proteomes" id="UP000790377"/>
    </source>
</evidence>